<evidence type="ECO:0000313" key="11">
    <source>
        <dbReference type="EMBL" id="AGA27433.1"/>
    </source>
</evidence>
<dbReference type="PANTHER" id="PTHR24361:SF433">
    <property type="entry name" value="PROTEIN KINASE DOMAIN-CONTAINING PROTEIN"/>
    <property type="match status" value="1"/>
</dbReference>
<dbReference type="Proteomes" id="UP000010798">
    <property type="component" value="Chromosome"/>
</dbReference>
<dbReference type="InterPro" id="IPR000719">
    <property type="entry name" value="Prot_kinase_dom"/>
</dbReference>
<evidence type="ECO:0000256" key="2">
    <source>
        <dbReference type="ARBA" id="ARBA00022527"/>
    </source>
</evidence>
<keyword evidence="6" id="KW-0067">ATP-binding</keyword>
<dbReference type="CDD" id="cd14014">
    <property type="entry name" value="STKc_PknB_like"/>
    <property type="match status" value="1"/>
</dbReference>
<dbReference type="OrthoDB" id="6111975at2"/>
<accession>L0DF48</accession>
<dbReference type="GO" id="GO:0004674">
    <property type="term" value="F:protein serine/threonine kinase activity"/>
    <property type="evidence" value="ECO:0007669"/>
    <property type="project" value="UniProtKB-KW"/>
</dbReference>
<evidence type="ECO:0000256" key="3">
    <source>
        <dbReference type="ARBA" id="ARBA00022679"/>
    </source>
</evidence>
<dbReference type="Pfam" id="PF00069">
    <property type="entry name" value="Pkinase"/>
    <property type="match status" value="1"/>
</dbReference>
<comment type="catalytic activity">
    <reaction evidence="8">
        <text>L-seryl-[protein] + ATP = O-phospho-L-seryl-[protein] + ADP + H(+)</text>
        <dbReference type="Rhea" id="RHEA:17989"/>
        <dbReference type="Rhea" id="RHEA-COMP:9863"/>
        <dbReference type="Rhea" id="RHEA-COMP:11604"/>
        <dbReference type="ChEBI" id="CHEBI:15378"/>
        <dbReference type="ChEBI" id="CHEBI:29999"/>
        <dbReference type="ChEBI" id="CHEBI:30616"/>
        <dbReference type="ChEBI" id="CHEBI:83421"/>
        <dbReference type="ChEBI" id="CHEBI:456216"/>
        <dbReference type="EC" id="2.7.11.1"/>
    </reaction>
</comment>
<keyword evidence="12" id="KW-1185">Reference proteome</keyword>
<evidence type="ECO:0000256" key="7">
    <source>
        <dbReference type="ARBA" id="ARBA00047899"/>
    </source>
</evidence>
<proteinExistence type="predicted"/>
<evidence type="ECO:0000256" key="6">
    <source>
        <dbReference type="ARBA" id="ARBA00022840"/>
    </source>
</evidence>
<dbReference type="Gene3D" id="1.10.510.10">
    <property type="entry name" value="Transferase(Phosphotransferase) domain 1"/>
    <property type="match status" value="1"/>
</dbReference>
<evidence type="ECO:0000256" key="8">
    <source>
        <dbReference type="ARBA" id="ARBA00048679"/>
    </source>
</evidence>
<protein>
    <recommendedName>
        <fullName evidence="1">non-specific serine/threonine protein kinase</fullName>
        <ecNumber evidence="1">2.7.11.1</ecNumber>
    </recommendedName>
</protein>
<reference evidence="11 12" key="1">
    <citation type="submission" date="2012-02" db="EMBL/GenBank/DDBJ databases">
        <title>Complete sequence of chromosome of Singulisphaera acidiphila DSM 18658.</title>
        <authorList>
            <consortium name="US DOE Joint Genome Institute (JGI-PGF)"/>
            <person name="Lucas S."/>
            <person name="Copeland A."/>
            <person name="Lapidus A."/>
            <person name="Glavina del Rio T."/>
            <person name="Dalin E."/>
            <person name="Tice H."/>
            <person name="Bruce D."/>
            <person name="Goodwin L."/>
            <person name="Pitluck S."/>
            <person name="Peters L."/>
            <person name="Ovchinnikova G."/>
            <person name="Chertkov O."/>
            <person name="Kyrpides N."/>
            <person name="Mavromatis K."/>
            <person name="Ivanova N."/>
            <person name="Brettin T."/>
            <person name="Detter J.C."/>
            <person name="Han C."/>
            <person name="Larimer F."/>
            <person name="Land M."/>
            <person name="Hauser L."/>
            <person name="Markowitz V."/>
            <person name="Cheng J.-F."/>
            <person name="Hugenholtz P."/>
            <person name="Woyke T."/>
            <person name="Wu D."/>
            <person name="Tindall B."/>
            <person name="Pomrenke H."/>
            <person name="Brambilla E."/>
            <person name="Klenk H.-P."/>
            <person name="Eisen J.A."/>
        </authorList>
    </citation>
    <scope>NUCLEOTIDE SEQUENCE [LARGE SCALE GENOMIC DNA]</scope>
    <source>
        <strain evidence="12">ATCC BAA-1392 / DSM 18658 / VKM B-2454 / MOB10</strain>
    </source>
</reference>
<keyword evidence="2" id="KW-0723">Serine/threonine-protein kinase</keyword>
<evidence type="ECO:0000256" key="4">
    <source>
        <dbReference type="ARBA" id="ARBA00022741"/>
    </source>
</evidence>
<dbReference type="SUPFAM" id="SSF56112">
    <property type="entry name" value="Protein kinase-like (PK-like)"/>
    <property type="match status" value="1"/>
</dbReference>
<evidence type="ECO:0000256" key="9">
    <source>
        <dbReference type="SAM" id="MobiDB-lite"/>
    </source>
</evidence>
<keyword evidence="5 11" id="KW-0418">Kinase</keyword>
<dbReference type="InterPro" id="IPR011009">
    <property type="entry name" value="Kinase-like_dom_sf"/>
</dbReference>
<feature type="region of interest" description="Disordered" evidence="9">
    <location>
        <begin position="1"/>
        <end position="28"/>
    </location>
</feature>
<dbReference type="PANTHER" id="PTHR24361">
    <property type="entry name" value="MITOGEN-ACTIVATED KINASE KINASE KINASE"/>
    <property type="match status" value="1"/>
</dbReference>
<name>L0DF48_SINAD</name>
<dbReference type="KEGG" id="saci:Sinac_3160"/>
<dbReference type="STRING" id="886293.Sinac_3160"/>
<evidence type="ECO:0000313" key="12">
    <source>
        <dbReference type="Proteomes" id="UP000010798"/>
    </source>
</evidence>
<dbReference type="EC" id="2.7.11.1" evidence="1"/>
<dbReference type="Gene3D" id="3.30.200.20">
    <property type="entry name" value="Phosphorylase Kinase, domain 1"/>
    <property type="match status" value="1"/>
</dbReference>
<keyword evidence="3" id="KW-0808">Transferase</keyword>
<keyword evidence="4" id="KW-0547">Nucleotide-binding</keyword>
<sequence>MLGKLKDMFGSMKPSGASQSGGATRRSRVNLQRRFTLVALTGQGSMSRVHRAVDNQTGRVVCLKIQIPEKNEAAAARSAKTTRPPEGEISSQVIHPHVVKTFDYGQSTKGEHFLSMEFIEGVSLRYVRESHSANLGEKLELLAQAAEGLAAVHAHGFIHHDIGPQNFLVDRDQRVKLIDFGLAVPNTPLFNRPGNRTGTLQYMAPELIRREATDERLDIFSFGALAFELLTDRLPYDAGHNNSMAMLLQRINTDPLDPAVANPRLPSELTDLMRKLIARRKADRWPSMANLAEAFRSITVGAAV</sequence>
<dbReference type="eggNOG" id="COG0515">
    <property type="taxonomic scope" value="Bacteria"/>
</dbReference>
<dbReference type="AlphaFoldDB" id="L0DF48"/>
<dbReference type="InterPro" id="IPR053235">
    <property type="entry name" value="Ser_Thr_kinase"/>
</dbReference>
<evidence type="ECO:0000256" key="1">
    <source>
        <dbReference type="ARBA" id="ARBA00012513"/>
    </source>
</evidence>
<feature type="domain" description="Protein kinase" evidence="10">
    <location>
        <begin position="35"/>
        <end position="296"/>
    </location>
</feature>
<dbReference type="EMBL" id="CP003364">
    <property type="protein sequence ID" value="AGA27433.1"/>
    <property type="molecule type" value="Genomic_DNA"/>
</dbReference>
<organism evidence="11 12">
    <name type="scientific">Singulisphaera acidiphila (strain ATCC BAA-1392 / DSM 18658 / VKM B-2454 / MOB10)</name>
    <dbReference type="NCBI Taxonomy" id="886293"/>
    <lineage>
        <taxon>Bacteria</taxon>
        <taxon>Pseudomonadati</taxon>
        <taxon>Planctomycetota</taxon>
        <taxon>Planctomycetia</taxon>
        <taxon>Isosphaerales</taxon>
        <taxon>Isosphaeraceae</taxon>
        <taxon>Singulisphaera</taxon>
    </lineage>
</organism>
<evidence type="ECO:0000256" key="5">
    <source>
        <dbReference type="ARBA" id="ARBA00022777"/>
    </source>
</evidence>
<dbReference type="GO" id="GO:0005737">
    <property type="term" value="C:cytoplasm"/>
    <property type="evidence" value="ECO:0007669"/>
    <property type="project" value="TreeGrafter"/>
</dbReference>
<comment type="catalytic activity">
    <reaction evidence="7">
        <text>L-threonyl-[protein] + ATP = O-phospho-L-threonyl-[protein] + ADP + H(+)</text>
        <dbReference type="Rhea" id="RHEA:46608"/>
        <dbReference type="Rhea" id="RHEA-COMP:11060"/>
        <dbReference type="Rhea" id="RHEA-COMP:11605"/>
        <dbReference type="ChEBI" id="CHEBI:15378"/>
        <dbReference type="ChEBI" id="CHEBI:30013"/>
        <dbReference type="ChEBI" id="CHEBI:30616"/>
        <dbReference type="ChEBI" id="CHEBI:61977"/>
        <dbReference type="ChEBI" id="CHEBI:456216"/>
        <dbReference type="EC" id="2.7.11.1"/>
    </reaction>
</comment>
<evidence type="ECO:0000259" key="10">
    <source>
        <dbReference type="PROSITE" id="PS50011"/>
    </source>
</evidence>
<dbReference type="HOGENOM" id="CLU_000288_63_44_0"/>
<gene>
    <name evidence="11" type="ordered locus">Sinac_3160</name>
</gene>
<dbReference type="PROSITE" id="PS50011">
    <property type="entry name" value="PROTEIN_KINASE_DOM"/>
    <property type="match status" value="1"/>
</dbReference>
<dbReference type="GO" id="GO:0005524">
    <property type="term" value="F:ATP binding"/>
    <property type="evidence" value="ECO:0007669"/>
    <property type="project" value="UniProtKB-KW"/>
</dbReference>